<evidence type="ECO:0000256" key="9">
    <source>
        <dbReference type="ARBA" id="ARBA00022952"/>
    </source>
</evidence>
<keyword evidence="9 15" id="KW-1177">Microtubular inwards viral transport</keyword>
<keyword evidence="14 15" id="KW-1160">Virus entry into host cell</keyword>
<keyword evidence="7 15" id="KW-0946">Virion</keyword>
<keyword evidence="10" id="KW-1039">Host endosome</keyword>
<dbReference type="Pfam" id="PF00513">
    <property type="entry name" value="Late_protein_L2"/>
    <property type="match status" value="1"/>
</dbReference>
<dbReference type="EMBL" id="MH777389">
    <property type="protein sequence ID" value="AYA94956.1"/>
    <property type="molecule type" value="Genomic_DNA"/>
</dbReference>
<keyword evidence="11 15" id="KW-1176">Cytoplasmic inwards viral transport</keyword>
<gene>
    <name evidence="15" type="primary">L2</name>
</gene>
<comment type="similarity">
    <text evidence="15">Belongs to the papillomaviridae L2 protein family.</text>
</comment>
<evidence type="ECO:0000256" key="3">
    <source>
        <dbReference type="ARBA" id="ARBA00022561"/>
    </source>
</evidence>
<keyword evidence="13 15" id="KW-1015">Disulfide bond</keyword>
<dbReference type="GO" id="GO:0075732">
    <property type="term" value="P:viral penetration into host nucleus"/>
    <property type="evidence" value="ECO:0007669"/>
    <property type="project" value="UniProtKB-KW"/>
</dbReference>
<evidence type="ECO:0000256" key="1">
    <source>
        <dbReference type="ARBA" id="ARBA00022524"/>
    </source>
</evidence>
<evidence type="ECO:0000256" key="12">
    <source>
        <dbReference type="ARBA" id="ARBA00023125"/>
    </source>
</evidence>
<accession>A0A385PNZ6</accession>
<evidence type="ECO:0000256" key="5">
    <source>
        <dbReference type="ARBA" id="ARBA00022581"/>
    </source>
</evidence>
<comment type="subunit">
    <text evidence="15">Interacts with major capsid protein L1. Interacts with E2; this interaction inhibits E2 transcriptional activity but not the DNA replication function E2. Interacts with host HSPA8; this interaction is required for L2 nuclear translocation. Interacts with host importins KPNB2 and KPNB3. Forms a complex with importin alpha2-beta1 heterodimers via interaction with the importin alpha2 adapter. Interacts with host DYNLT1; this interaction is essential for virus intracellular transport during entry. Interacts (via C-terminus) with host retromer subunits VPS35 AND VPS29.</text>
</comment>
<dbReference type="GO" id="GO:0005198">
    <property type="term" value="F:structural molecule activity"/>
    <property type="evidence" value="ECO:0007669"/>
    <property type="project" value="UniProtKB-UniRule"/>
</dbReference>
<reference evidence="16" key="1">
    <citation type="journal article" date="2018" name="Nat. Med.">
        <title>Expanded skin virome in DOCK8-deficient patients.</title>
        <authorList>
            <consortium name="NISC Comparative Sequencing Program"/>
            <person name="Tirosh O."/>
            <person name="Conlan S."/>
            <person name="Deming C."/>
            <person name="Lee-Lin S.Q."/>
            <person name="Huang X."/>
            <person name="Su H.C."/>
            <person name="Freeman A.F."/>
            <person name="Segre J.A."/>
            <person name="Kong H.H."/>
        </authorList>
    </citation>
    <scope>NUCLEOTIDE SEQUENCE</scope>
    <source>
        <strain evidence="16">HPV-mSK_250</strain>
    </source>
</reference>
<sequence>MTSARKRTKRDSIPNLYNQCKITGNCPEDVQNKVEGTTLADKLLKIFGSILYFGGLGIGTGRGTGGSFGYRPITPAKPGIGGSVIKPTIPLDPIGGVDIIPDIVDANAPAIIPLGENGVIDPALVDNGAGINIDQPEIVTETTFIEEPPIQTGHPTVVTSGDDTVAILDVTPAAKTPARIAIDTSVHAISPNIIFTPLEPEINIFVDTTFDGETIGTTSGIFEDIELQPLNTREEFEIEEVGPKTSTPTERLQRVISRARHLYNRYTQQTATRNPAFIGQPTRLVEFGFENPAFDPDVTFEFENDVAELAAAPDPDFADIIKLGRPYLSETAEGTVRLSRLAQKGSIKTRSGTIIGPKVHYYYDFSTIEEIPYQSIELPTVGEISGEEIFVNDIAETSFVDAVESADAAFTNEDFIDEYSENFNNTHLIIRGGGLREEMQDIPTLPPGVALRVFVDDYGSGIIVAYPESFRPSKIPSSSIIPASLRPIILVDGYGIDYELDPSLLRRKRKRSNSFDFFTDGFMATKSRKAVPTACKTCG</sequence>
<organism evidence="16">
    <name type="scientific">Human papillomavirus</name>
    <dbReference type="NCBI Taxonomy" id="10566"/>
    <lineage>
        <taxon>Viruses</taxon>
        <taxon>Monodnaviria</taxon>
        <taxon>Shotokuvirae</taxon>
        <taxon>Cossaviricota</taxon>
        <taxon>Papovaviricetes</taxon>
        <taxon>Zurhausenvirales</taxon>
        <taxon>Papillomaviridae</taxon>
    </lineage>
</organism>
<dbReference type="HAMAP" id="MF_04003">
    <property type="entry name" value="PPV_L2"/>
    <property type="match status" value="1"/>
</dbReference>
<evidence type="ECO:0000313" key="16">
    <source>
        <dbReference type="EMBL" id="AYA94956.1"/>
    </source>
</evidence>
<keyword evidence="3 15" id="KW-0167">Capsid protein</keyword>
<comment type="PTM">
    <text evidence="15">Highly phosphorylated.</text>
</comment>
<keyword evidence="5 15" id="KW-0945">Host-virus interaction</keyword>
<keyword evidence="8 15" id="KW-0426">Late protein</keyword>
<evidence type="ECO:0000256" key="7">
    <source>
        <dbReference type="ARBA" id="ARBA00022844"/>
    </source>
</evidence>
<name>A0A385PNZ6_9PAPI</name>
<keyword evidence="4 15" id="KW-1048">Host nucleus</keyword>
<evidence type="ECO:0000256" key="2">
    <source>
        <dbReference type="ARBA" id="ARBA00022553"/>
    </source>
</evidence>
<keyword evidence="12 15" id="KW-0238">DNA-binding</keyword>
<comment type="function">
    <text evidence="15">Minor protein of the capsid that localizes along the inner surface of the virion, within the central cavities beneath the L1 pentamers. Plays a role in capsid stabilization through interaction with the major capsid protein L1. Once the virion enters the host cell, L2 escorts the genomic DNA into the nucleus by promoting escape from the endosomal compartments and traffic through the host Golgi network. Mechanistically, the C-terminus of L2 possesses a cell-penetrating peptide that protudes from the host endosome, interacts with host cytoplasmic retromer cargo and thereby mediates the capsid delivery to the host trans-Golgi network. Plays a role through its interaction with host dynein in the intracellular microtubule-dependent transport of viral capsid toward the nucleus. Mediates the viral genome import into the nucleus through binding to host importins. Once within the nucleus, L2 localizes viral genomes to host PML bodies in order to activate early gene expression for establishment of infection. Later on, promotes late gene expression by interacting with the viral E2 protein and by inhibiting its transcriptional activation functions. During virion assembly, encapsidates the genome by direct interaction with the viral DNA.</text>
</comment>
<comment type="subcellular location">
    <subcellularLocation>
        <location evidence="15">Virion</location>
    </subcellularLocation>
    <subcellularLocation>
        <location evidence="15">Host nucleus</location>
    </subcellularLocation>
</comment>
<evidence type="ECO:0000256" key="4">
    <source>
        <dbReference type="ARBA" id="ARBA00022562"/>
    </source>
</evidence>
<evidence type="ECO:0000256" key="11">
    <source>
        <dbReference type="ARBA" id="ARBA00023120"/>
    </source>
</evidence>
<dbReference type="GO" id="GO:0042025">
    <property type="term" value="C:host cell nucleus"/>
    <property type="evidence" value="ECO:0007669"/>
    <property type="project" value="UniProtKB-SubCell"/>
</dbReference>
<dbReference type="GO" id="GO:0075521">
    <property type="term" value="P:microtubule-dependent intracellular transport of viral material towards nucleus"/>
    <property type="evidence" value="ECO:0007669"/>
    <property type="project" value="UniProtKB-UniRule"/>
</dbReference>
<dbReference type="GO" id="GO:0043657">
    <property type="term" value="C:host cell"/>
    <property type="evidence" value="ECO:0007669"/>
    <property type="project" value="GOC"/>
</dbReference>
<dbReference type="GO" id="GO:0003677">
    <property type="term" value="F:DNA binding"/>
    <property type="evidence" value="ECO:0007669"/>
    <property type="project" value="UniProtKB-UniRule"/>
</dbReference>
<comment type="caution">
    <text evidence="15">Lacks conserved residue(s) required for the propagation of feature annotation.</text>
</comment>
<feature type="disulfide bond" evidence="15">
    <location>
        <begin position="20"/>
        <end position="26"/>
    </location>
</feature>
<evidence type="ECO:0000256" key="14">
    <source>
        <dbReference type="ARBA" id="ARBA00023296"/>
    </source>
</evidence>
<dbReference type="GO" id="GO:0046718">
    <property type="term" value="P:symbiont entry into host cell"/>
    <property type="evidence" value="ECO:0007669"/>
    <property type="project" value="UniProtKB-KW"/>
</dbReference>
<keyword evidence="6" id="KW-1040">Host Golgi apparatus</keyword>
<dbReference type="GO" id="GO:0019028">
    <property type="term" value="C:viral capsid"/>
    <property type="evidence" value="ECO:0007669"/>
    <property type="project" value="UniProtKB-UniRule"/>
</dbReference>
<protein>
    <recommendedName>
        <fullName evidence="15">Minor capsid protein L2</fullName>
    </recommendedName>
</protein>
<dbReference type="InterPro" id="IPR000784">
    <property type="entry name" value="Late_L2"/>
</dbReference>
<evidence type="ECO:0000256" key="13">
    <source>
        <dbReference type="ARBA" id="ARBA00023157"/>
    </source>
</evidence>
<evidence type="ECO:0000256" key="6">
    <source>
        <dbReference type="ARBA" id="ARBA00022812"/>
    </source>
</evidence>
<proteinExistence type="inferred from homology"/>
<evidence type="ECO:0000256" key="8">
    <source>
        <dbReference type="ARBA" id="ARBA00022921"/>
    </source>
</evidence>
<evidence type="ECO:0000256" key="10">
    <source>
        <dbReference type="ARBA" id="ARBA00023046"/>
    </source>
</evidence>
<evidence type="ECO:0000256" key="15">
    <source>
        <dbReference type="HAMAP-Rule" id="MF_04003"/>
    </source>
</evidence>
<keyword evidence="2 15" id="KW-0597">Phosphoprotein</keyword>
<keyword evidence="1 15" id="KW-1163">Viral penetration into host nucleus</keyword>